<evidence type="ECO:0000256" key="8">
    <source>
        <dbReference type="ARBA" id="ARBA00023136"/>
    </source>
</evidence>
<gene>
    <name evidence="10" type="ORF">SAMN05444276_104102</name>
</gene>
<keyword evidence="5" id="KW-0997">Cell inner membrane</keyword>
<keyword evidence="7 9" id="KW-1133">Transmembrane helix</keyword>
<dbReference type="AlphaFoldDB" id="A0A1H3AJB0"/>
<comment type="similarity">
    <text evidence="2">Belongs to the FHIPEP (flagella/HR/invasion proteins export pore) family.</text>
</comment>
<evidence type="ECO:0000256" key="7">
    <source>
        <dbReference type="ARBA" id="ARBA00022989"/>
    </source>
</evidence>
<dbReference type="InterPro" id="IPR042196">
    <property type="entry name" value="FHIPEP_4"/>
</dbReference>
<evidence type="ECO:0000256" key="4">
    <source>
        <dbReference type="ARBA" id="ARBA00022475"/>
    </source>
</evidence>
<sequence length="690" mass="74388">MTTPVQAASTLLRRVAARQDLALIVLLILILFMIILPLPTWLLDVMIGTNMALSVLILIVSVYLTRPASFSTLPAILLFATLFRLAIGISTTRMILLQADAGRIVETFGKFVLGGSLVVGIVVFLIITIVQFIVITKGSERVAEVSARFSLDALPGRQMSIESDMRAGEIDMAEARRRREALQMESEFYGSMDGAMKFVKGDAIAGLIIIAVNILGGLGVGVGQKGMAFGEAMHLYSVLTVGDGMVSQIPALMMAIASGVVITRITNADSADLGRDIAVQVGASPRALQVAGIVLVGFALIPGFPTVTFLALAVLIGGLGVMLGRRARLAADSHDPLGPDTPTAVGRTDLMMVPMPPIQLTVGSAVAEGLNRADFDRAALAARTRLFDELGVPFPRLQLGTDPDLPGDRWQLRVESVPVAEGAIPPAMLRLTDQPDAARILGLSLTEAPLSAAERHSWWLAPATAPALRRAGLRFETPEQALAALATARLPRHASEFLGVQEVGALLGAMESRYDSLVAEAQKALPVQKIAAVMRRLVEEEIPIRNLRVLLETIVEWAPREKDAELLSEYVRAALARQISHKYADGERMIPAYVVEVDIEEAIRAAIRQAPSGVYLALEAQQSRRLLEVLKSAVGDLSAHAQTPVFLSAMDVRRFLRRFLANNDMDLPVLSHKEVAPHYKVQPLAMLSLK</sequence>
<dbReference type="InterPro" id="IPR042194">
    <property type="entry name" value="FHIPEP_1"/>
</dbReference>
<evidence type="ECO:0000256" key="5">
    <source>
        <dbReference type="ARBA" id="ARBA00022519"/>
    </source>
</evidence>
<evidence type="ECO:0000313" key="10">
    <source>
        <dbReference type="EMBL" id="SDX29810.1"/>
    </source>
</evidence>
<dbReference type="OrthoDB" id="9759185at2"/>
<dbReference type="NCBIfam" id="TIGR01399">
    <property type="entry name" value="hrcV"/>
    <property type="match status" value="1"/>
</dbReference>
<dbReference type="GO" id="GO:0009306">
    <property type="term" value="P:protein secretion"/>
    <property type="evidence" value="ECO:0007669"/>
    <property type="project" value="InterPro"/>
</dbReference>
<feature type="transmembrane region" description="Helical" evidence="9">
    <location>
        <begin position="21"/>
        <end position="39"/>
    </location>
</feature>
<accession>A0A1H3AJB0</accession>
<organism evidence="10 11">
    <name type="scientific">Paracoccus sanguinis</name>
    <dbReference type="NCBI Taxonomy" id="1545044"/>
    <lineage>
        <taxon>Bacteria</taxon>
        <taxon>Pseudomonadati</taxon>
        <taxon>Pseudomonadota</taxon>
        <taxon>Alphaproteobacteria</taxon>
        <taxon>Rhodobacterales</taxon>
        <taxon>Paracoccaceae</taxon>
        <taxon>Paracoccus</taxon>
    </lineage>
</organism>
<keyword evidence="4" id="KW-1003">Cell membrane</keyword>
<dbReference type="InterPro" id="IPR042193">
    <property type="entry name" value="FHIPEP_3"/>
</dbReference>
<dbReference type="InterPro" id="IPR001712">
    <property type="entry name" value="T3SS_FHIPEP"/>
</dbReference>
<feature type="transmembrane region" description="Helical" evidence="9">
    <location>
        <begin position="203"/>
        <end position="224"/>
    </location>
</feature>
<keyword evidence="6 9" id="KW-0812">Transmembrane</keyword>
<feature type="transmembrane region" description="Helical" evidence="9">
    <location>
        <begin position="76"/>
        <end position="99"/>
    </location>
</feature>
<reference evidence="11" key="1">
    <citation type="submission" date="2016-10" db="EMBL/GenBank/DDBJ databases">
        <authorList>
            <person name="Varghese N."/>
            <person name="Submissions S."/>
        </authorList>
    </citation>
    <scope>NUCLEOTIDE SEQUENCE [LARGE SCALE GENOMIC DNA]</scope>
    <source>
        <strain evidence="11">DSM 29303</strain>
    </source>
</reference>
<name>A0A1H3AJB0_9RHOB</name>
<dbReference type="Proteomes" id="UP000182944">
    <property type="component" value="Unassembled WGS sequence"/>
</dbReference>
<dbReference type="Gene3D" id="1.10.8.540">
    <property type="entry name" value="FHIPEP family, domain 3"/>
    <property type="match status" value="1"/>
</dbReference>
<evidence type="ECO:0000256" key="1">
    <source>
        <dbReference type="ARBA" id="ARBA00004429"/>
    </source>
</evidence>
<dbReference type="EMBL" id="FNNA01000004">
    <property type="protein sequence ID" value="SDX29810.1"/>
    <property type="molecule type" value="Genomic_DNA"/>
</dbReference>
<dbReference type="Gene3D" id="3.40.30.60">
    <property type="entry name" value="FHIPEP family, domain 1"/>
    <property type="match status" value="1"/>
</dbReference>
<dbReference type="RefSeq" id="WP_036735220.1">
    <property type="nucleotide sequence ID" value="NZ_FNNA01000004.1"/>
</dbReference>
<proteinExistence type="inferred from homology"/>
<dbReference type="PIRSF" id="PIRSF005419">
    <property type="entry name" value="FlhA"/>
    <property type="match status" value="1"/>
</dbReference>
<evidence type="ECO:0000256" key="9">
    <source>
        <dbReference type="SAM" id="Phobius"/>
    </source>
</evidence>
<dbReference type="STRING" id="1545044.SAMN05444276_104102"/>
<keyword evidence="11" id="KW-1185">Reference proteome</keyword>
<evidence type="ECO:0000256" key="2">
    <source>
        <dbReference type="ARBA" id="ARBA00008835"/>
    </source>
</evidence>
<comment type="subcellular location">
    <subcellularLocation>
        <location evidence="1">Cell inner membrane</location>
        <topology evidence="1">Multi-pass membrane protein</topology>
    </subcellularLocation>
</comment>
<dbReference type="GO" id="GO:0005886">
    <property type="term" value="C:plasma membrane"/>
    <property type="evidence" value="ECO:0007669"/>
    <property type="project" value="UniProtKB-SubCell"/>
</dbReference>
<evidence type="ECO:0000313" key="11">
    <source>
        <dbReference type="Proteomes" id="UP000182944"/>
    </source>
</evidence>
<dbReference type="PANTHER" id="PTHR30161">
    <property type="entry name" value="FLAGELLAR EXPORT PROTEIN, MEMBRANE FLHA SUBUNIT-RELATED"/>
    <property type="match status" value="1"/>
</dbReference>
<dbReference type="PRINTS" id="PR00949">
    <property type="entry name" value="TYPE3IMAPROT"/>
</dbReference>
<keyword evidence="8 9" id="KW-0472">Membrane</keyword>
<feature type="transmembrane region" description="Helical" evidence="9">
    <location>
        <begin position="244"/>
        <end position="265"/>
    </location>
</feature>
<dbReference type="InterPro" id="IPR006302">
    <property type="entry name" value="T3SS_HrcV"/>
</dbReference>
<protein>
    <submittedName>
        <fullName evidence="10">Type III secretion protein V</fullName>
    </submittedName>
</protein>
<feature type="transmembrane region" description="Helical" evidence="9">
    <location>
        <begin position="45"/>
        <end position="64"/>
    </location>
</feature>
<keyword evidence="3" id="KW-0813">Transport</keyword>
<evidence type="ECO:0000256" key="6">
    <source>
        <dbReference type="ARBA" id="ARBA00022692"/>
    </source>
</evidence>
<dbReference type="Gene3D" id="3.40.50.12790">
    <property type="entry name" value="FHIPEP family, domain 4"/>
    <property type="match status" value="1"/>
</dbReference>
<dbReference type="PANTHER" id="PTHR30161:SF2">
    <property type="entry name" value="INVASION PROTEIN INVA"/>
    <property type="match status" value="1"/>
</dbReference>
<feature type="transmembrane region" description="Helical" evidence="9">
    <location>
        <begin position="111"/>
        <end position="134"/>
    </location>
</feature>
<dbReference type="Pfam" id="PF00771">
    <property type="entry name" value="FHIPEP"/>
    <property type="match status" value="1"/>
</dbReference>
<evidence type="ECO:0000256" key="3">
    <source>
        <dbReference type="ARBA" id="ARBA00022448"/>
    </source>
</evidence>